<gene>
    <name evidence="2" type="ORF">K443DRAFT_653132</name>
</gene>
<reference evidence="3" key="2">
    <citation type="submission" date="2015-01" db="EMBL/GenBank/DDBJ databases">
        <title>Evolutionary Origins and Diversification of the Mycorrhizal Mutualists.</title>
        <authorList>
            <consortium name="DOE Joint Genome Institute"/>
            <consortium name="Mycorrhizal Genomics Consortium"/>
            <person name="Kohler A."/>
            <person name="Kuo A."/>
            <person name="Nagy L.G."/>
            <person name="Floudas D."/>
            <person name="Copeland A."/>
            <person name="Barry K.W."/>
            <person name="Cichocki N."/>
            <person name="Veneault-Fourrey C."/>
            <person name="LaButti K."/>
            <person name="Lindquist E.A."/>
            <person name="Lipzen A."/>
            <person name="Lundell T."/>
            <person name="Morin E."/>
            <person name="Murat C."/>
            <person name="Riley R."/>
            <person name="Ohm R."/>
            <person name="Sun H."/>
            <person name="Tunlid A."/>
            <person name="Henrissat B."/>
            <person name="Grigoriev I.V."/>
            <person name="Hibbett D.S."/>
            <person name="Martin F."/>
        </authorList>
    </citation>
    <scope>NUCLEOTIDE SEQUENCE [LARGE SCALE GENOMIC DNA]</scope>
    <source>
        <strain evidence="3">LaAM-08-1</strain>
    </source>
</reference>
<reference evidence="2 3" key="1">
    <citation type="submission" date="2014-04" db="EMBL/GenBank/DDBJ databases">
        <authorList>
            <consortium name="DOE Joint Genome Institute"/>
            <person name="Kuo A."/>
            <person name="Kohler A."/>
            <person name="Nagy L.G."/>
            <person name="Floudas D."/>
            <person name="Copeland A."/>
            <person name="Barry K.W."/>
            <person name="Cichocki N."/>
            <person name="Veneault-Fourrey C."/>
            <person name="LaButti K."/>
            <person name="Lindquist E.A."/>
            <person name="Lipzen A."/>
            <person name="Lundell T."/>
            <person name="Morin E."/>
            <person name="Murat C."/>
            <person name="Sun H."/>
            <person name="Tunlid A."/>
            <person name="Henrissat B."/>
            <person name="Grigoriev I.V."/>
            <person name="Hibbett D.S."/>
            <person name="Martin F."/>
            <person name="Nordberg H.P."/>
            <person name="Cantor M.N."/>
            <person name="Hua S.X."/>
        </authorList>
    </citation>
    <scope>NUCLEOTIDE SEQUENCE [LARGE SCALE GENOMIC DNA]</scope>
    <source>
        <strain evidence="2 3">LaAM-08-1</strain>
    </source>
</reference>
<dbReference type="AlphaFoldDB" id="A0A0C9WN96"/>
<name>A0A0C9WN96_9AGAR</name>
<evidence type="ECO:0000256" key="1">
    <source>
        <dbReference type="SAM" id="MobiDB-lite"/>
    </source>
</evidence>
<organism evidence="2 3">
    <name type="scientific">Laccaria amethystina LaAM-08-1</name>
    <dbReference type="NCBI Taxonomy" id="1095629"/>
    <lineage>
        <taxon>Eukaryota</taxon>
        <taxon>Fungi</taxon>
        <taxon>Dikarya</taxon>
        <taxon>Basidiomycota</taxon>
        <taxon>Agaricomycotina</taxon>
        <taxon>Agaricomycetes</taxon>
        <taxon>Agaricomycetidae</taxon>
        <taxon>Agaricales</taxon>
        <taxon>Agaricineae</taxon>
        <taxon>Hydnangiaceae</taxon>
        <taxon>Laccaria</taxon>
    </lineage>
</organism>
<dbReference type="HOGENOM" id="CLU_033651_1_0_1"/>
<evidence type="ECO:0000313" key="3">
    <source>
        <dbReference type="Proteomes" id="UP000054477"/>
    </source>
</evidence>
<dbReference type="EMBL" id="KN838971">
    <property type="protein sequence ID" value="KIJ91760.1"/>
    <property type="molecule type" value="Genomic_DNA"/>
</dbReference>
<feature type="region of interest" description="Disordered" evidence="1">
    <location>
        <begin position="1"/>
        <end position="32"/>
    </location>
</feature>
<protein>
    <submittedName>
        <fullName evidence="2">Unplaced genomic scaffold K443scaffold_436, whole genome shotgun sequence</fullName>
    </submittedName>
</protein>
<accession>A0A0C9WN96</accession>
<evidence type="ECO:0000313" key="2">
    <source>
        <dbReference type="EMBL" id="KIJ91760.1"/>
    </source>
</evidence>
<sequence>MRRSDAKASPRKGSGTSSLAEPAYSDGRGDSSKYGTRVAPRYVYYRLYSKDEALASHHPIYTNDPFISRIVSKSVPPPRIAASLKTSLCKNEGFGGPEHCALYLSLSEKAPLDDSAHLPLRGDNGPGSSECEPMALVVDSAALQKRSSRGKTTESTQLFGEFNKERQYVHYRVFDDNGEATSKTSFDETDTALGRIDVLSIPPPYSVASLKRRLVIAEEITDHNSQLFEDEDSRTAMNDGDAIALCTKSYPGITEDEPIAIVYNVVTVSSPPQSASSIKRLKAIGRSDWGRTFHTSKWHCYEIGDIFQTDGVLLTDDTVTKDRKCYSATNYSGQKACKCFSDSAFSSQGFLTMLCFLSCP</sequence>
<dbReference type="Proteomes" id="UP000054477">
    <property type="component" value="Unassembled WGS sequence"/>
</dbReference>
<keyword evidence="3" id="KW-1185">Reference proteome</keyword>
<dbReference type="OrthoDB" id="2995174at2759"/>
<proteinExistence type="predicted"/>